<dbReference type="Pfam" id="PF00596">
    <property type="entry name" value="Aldolase_II"/>
    <property type="match status" value="1"/>
</dbReference>
<dbReference type="InterPro" id="IPR036409">
    <property type="entry name" value="Aldolase_II/adducin_N_sf"/>
</dbReference>
<dbReference type="EMBL" id="DS989870">
    <property type="protein sequence ID" value="EDX71733.1"/>
    <property type="molecule type" value="Genomic_DNA"/>
</dbReference>
<proteinExistence type="predicted"/>
<reference evidence="2 3" key="1">
    <citation type="submission" date="2008-07" db="EMBL/GenBank/DDBJ databases">
        <authorList>
            <person name="Tandeau de Marsac N."/>
            <person name="Ferriera S."/>
            <person name="Johnson J."/>
            <person name="Kravitz S."/>
            <person name="Beeson K."/>
            <person name="Sutton G."/>
            <person name="Rogers Y.-H."/>
            <person name="Friedman R."/>
            <person name="Frazier M."/>
            <person name="Venter J.C."/>
        </authorList>
    </citation>
    <scope>NUCLEOTIDE SEQUENCE [LARGE SCALE GENOMIC DNA]</scope>
    <source>
        <strain evidence="2 3">PCC 7420</strain>
    </source>
</reference>
<evidence type="ECO:0000313" key="2">
    <source>
        <dbReference type="EMBL" id="EDX71733.1"/>
    </source>
</evidence>
<evidence type="ECO:0000313" key="3">
    <source>
        <dbReference type="Proteomes" id="UP000003835"/>
    </source>
</evidence>
<accession>B4W229</accession>
<dbReference type="RefSeq" id="WP_006105442.1">
    <property type="nucleotide sequence ID" value="NZ_DS989870.1"/>
</dbReference>
<dbReference type="STRING" id="118168.MC7420_2399"/>
<name>B4W229_9CYAN</name>
<feature type="domain" description="Class II aldolase/adducin N-terminal" evidence="1">
    <location>
        <begin position="3"/>
        <end position="55"/>
    </location>
</feature>
<dbReference type="Proteomes" id="UP000003835">
    <property type="component" value="Unassembled WGS sequence"/>
</dbReference>
<protein>
    <recommendedName>
        <fullName evidence="1">Class II aldolase/adducin N-terminal domain-containing protein</fullName>
    </recommendedName>
</protein>
<sequence length="56" mass="6285">MTLPIFPNSQNMVEFANNLDRYLAGSDELFGFAIAGHGLYTWGNTIQAAKRHVEAW</sequence>
<dbReference type="OrthoDB" id="9805559at2"/>
<dbReference type="AlphaFoldDB" id="B4W229"/>
<dbReference type="eggNOG" id="COG0235">
    <property type="taxonomic scope" value="Bacteria"/>
</dbReference>
<gene>
    <name evidence="2" type="ORF">MC7420_2399</name>
</gene>
<dbReference type="Gene3D" id="3.40.225.10">
    <property type="entry name" value="Class II aldolase/adducin N-terminal domain"/>
    <property type="match status" value="1"/>
</dbReference>
<dbReference type="HOGENOM" id="CLU_3006398_0_0_3"/>
<organism evidence="2 3">
    <name type="scientific">Coleofasciculus chthonoplastes PCC 7420</name>
    <dbReference type="NCBI Taxonomy" id="118168"/>
    <lineage>
        <taxon>Bacteria</taxon>
        <taxon>Bacillati</taxon>
        <taxon>Cyanobacteriota</taxon>
        <taxon>Cyanophyceae</taxon>
        <taxon>Coleofasciculales</taxon>
        <taxon>Coleofasciculaceae</taxon>
        <taxon>Coleofasciculus</taxon>
    </lineage>
</organism>
<dbReference type="InterPro" id="IPR001303">
    <property type="entry name" value="Aldolase_II/adducin_N"/>
</dbReference>
<dbReference type="SUPFAM" id="SSF53639">
    <property type="entry name" value="AraD/HMP-PK domain-like"/>
    <property type="match status" value="1"/>
</dbReference>
<keyword evidence="3" id="KW-1185">Reference proteome</keyword>
<evidence type="ECO:0000259" key="1">
    <source>
        <dbReference type="Pfam" id="PF00596"/>
    </source>
</evidence>